<comment type="caution">
    <text evidence="8">The sequence shown here is derived from an EMBL/GenBank/DDBJ whole genome shotgun (WGS) entry which is preliminary data.</text>
</comment>
<dbReference type="EC" id="3.5.1.28" evidence="2"/>
<dbReference type="InterPro" id="IPR036505">
    <property type="entry name" value="Amidase/PGRP_sf"/>
</dbReference>
<comment type="catalytic activity">
    <reaction evidence="1">
        <text>Hydrolyzes the link between N-acetylmuramoyl residues and L-amino acid residues in certain cell-wall glycopeptides.</text>
        <dbReference type="EC" id="3.5.1.28"/>
    </reaction>
</comment>
<protein>
    <recommendedName>
        <fullName evidence="2">N-acetylmuramoyl-L-alanine amidase</fullName>
        <ecNumber evidence="2">3.5.1.28</ecNumber>
    </recommendedName>
</protein>
<feature type="domain" description="N-acetylmuramoyl-L-alanine amidase" evidence="6">
    <location>
        <begin position="35"/>
        <end position="170"/>
    </location>
</feature>
<dbReference type="EMBL" id="JBANDL010000002">
    <property type="protein sequence ID" value="MEI2453798.1"/>
    <property type="molecule type" value="Genomic_DNA"/>
</dbReference>
<gene>
    <name evidence="8" type="ORF">V2J18_03795</name>
</gene>
<evidence type="ECO:0000256" key="4">
    <source>
        <dbReference type="ARBA" id="ARBA00023316"/>
    </source>
</evidence>
<evidence type="ECO:0000313" key="8">
    <source>
        <dbReference type="EMBL" id="MEI2453798.1"/>
    </source>
</evidence>
<proteinExistence type="predicted"/>
<organism evidence="8 9">
    <name type="scientific">Lysobacter firmicutimachus</name>
    <dbReference type="NCBI Taxonomy" id="1792846"/>
    <lineage>
        <taxon>Bacteria</taxon>
        <taxon>Pseudomonadati</taxon>
        <taxon>Pseudomonadota</taxon>
        <taxon>Gammaproteobacteria</taxon>
        <taxon>Lysobacterales</taxon>
        <taxon>Lysobacteraceae</taxon>
        <taxon>Lysobacter</taxon>
    </lineage>
</organism>
<evidence type="ECO:0000259" key="7">
    <source>
        <dbReference type="SMART" id="SM00701"/>
    </source>
</evidence>
<dbReference type="SMART" id="SM00701">
    <property type="entry name" value="PGRP"/>
    <property type="match status" value="1"/>
</dbReference>
<feature type="signal peptide" evidence="5">
    <location>
        <begin position="1"/>
        <end position="24"/>
    </location>
</feature>
<feature type="domain" description="Peptidoglycan recognition protein family" evidence="7">
    <location>
        <begin position="28"/>
        <end position="162"/>
    </location>
</feature>
<dbReference type="PANTHER" id="PTHR30417">
    <property type="entry name" value="N-ACETYLMURAMOYL-L-ALANINE AMIDASE AMID"/>
    <property type="match status" value="1"/>
</dbReference>
<keyword evidence="9" id="KW-1185">Reference proteome</keyword>
<sequence>MSACVFSRRNVAALWLAASLAGCATVQPAHNPLAQWRGSPNHNARKAQLIVLHHTQMESAERALLTLQTRNSQGPVSAHYLIGEDGRIYQLVADEARAWHAGAGRWGDLTDLNSASIGIELDNDGSEPFAPAQIQSLLRLLADLTARLGIPPHAIVAHGDLAPGRKSDPSALFPWQQLAQAGYGLWPREPRAEPPPGFDPWAALRLIGYDLSDPEAALAAFHRRYRGHEERQWQPGDAAVLYDLQLQRMALPDSTPTAR</sequence>
<accession>A0ABU8CYG5</accession>
<dbReference type="InterPro" id="IPR002502">
    <property type="entry name" value="Amidase_domain"/>
</dbReference>
<name>A0ABU8CYG5_9GAMM</name>
<dbReference type="SUPFAM" id="SSF55846">
    <property type="entry name" value="N-acetylmuramoyl-L-alanine amidase-like"/>
    <property type="match status" value="1"/>
</dbReference>
<dbReference type="PANTHER" id="PTHR30417:SF1">
    <property type="entry name" value="N-ACETYLMURAMOYL-L-ALANINE AMIDASE AMID"/>
    <property type="match status" value="1"/>
</dbReference>
<evidence type="ECO:0000313" key="9">
    <source>
        <dbReference type="Proteomes" id="UP001387215"/>
    </source>
</evidence>
<dbReference type="GO" id="GO:0008745">
    <property type="term" value="F:N-acetylmuramoyl-L-alanine amidase activity"/>
    <property type="evidence" value="ECO:0007669"/>
    <property type="project" value="UniProtKB-EC"/>
</dbReference>
<dbReference type="InterPro" id="IPR051206">
    <property type="entry name" value="NAMLAA_amidase_2"/>
</dbReference>
<dbReference type="InterPro" id="IPR006619">
    <property type="entry name" value="PGRP_domain_met/bac"/>
</dbReference>
<keyword evidence="4" id="KW-0961">Cell wall biogenesis/degradation</keyword>
<dbReference type="Proteomes" id="UP001387215">
    <property type="component" value="Unassembled WGS sequence"/>
</dbReference>
<dbReference type="SMART" id="SM00644">
    <property type="entry name" value="Ami_2"/>
    <property type="match status" value="1"/>
</dbReference>
<dbReference type="RefSeq" id="WP_186442566.1">
    <property type="nucleotide sequence ID" value="NZ_CP159925.1"/>
</dbReference>
<keyword evidence="3 8" id="KW-0378">Hydrolase</keyword>
<dbReference type="Pfam" id="PF01510">
    <property type="entry name" value="Amidase_2"/>
    <property type="match status" value="1"/>
</dbReference>
<evidence type="ECO:0000256" key="1">
    <source>
        <dbReference type="ARBA" id="ARBA00001561"/>
    </source>
</evidence>
<feature type="chain" id="PRO_5047024368" description="N-acetylmuramoyl-L-alanine amidase" evidence="5">
    <location>
        <begin position="25"/>
        <end position="259"/>
    </location>
</feature>
<dbReference type="CDD" id="cd06583">
    <property type="entry name" value="PGRP"/>
    <property type="match status" value="1"/>
</dbReference>
<evidence type="ECO:0000256" key="3">
    <source>
        <dbReference type="ARBA" id="ARBA00022801"/>
    </source>
</evidence>
<keyword evidence="5" id="KW-0732">Signal</keyword>
<reference evidence="8 9" key="1">
    <citation type="submission" date="2024-02" db="EMBL/GenBank/DDBJ databases">
        <title>Lysobacter Genome Sequencing and Mining.</title>
        <authorList>
            <person name="Bierman J."/>
            <person name="Walker M.C."/>
        </authorList>
    </citation>
    <scope>NUCLEOTIDE SEQUENCE [LARGE SCALE GENOMIC DNA]</scope>
    <source>
        <strain evidence="8 9">PB6250</strain>
    </source>
</reference>
<evidence type="ECO:0000256" key="2">
    <source>
        <dbReference type="ARBA" id="ARBA00011901"/>
    </source>
</evidence>
<dbReference type="Gene3D" id="3.40.80.10">
    <property type="entry name" value="Peptidoglycan recognition protein-like"/>
    <property type="match status" value="1"/>
</dbReference>
<evidence type="ECO:0000256" key="5">
    <source>
        <dbReference type="SAM" id="SignalP"/>
    </source>
</evidence>
<evidence type="ECO:0000259" key="6">
    <source>
        <dbReference type="SMART" id="SM00644"/>
    </source>
</evidence>